<reference evidence="3" key="3">
    <citation type="journal article" date="2006" name="Nucleic Acids Res.">
        <title>The Rice Annotation Project Database (RAP-DB): hub for Oryza sativa ssp. japonica genome information.</title>
        <authorList>
            <person name="Ohyanagi H."/>
            <person name="Tanaka T."/>
            <person name="Sakai H."/>
            <person name="Shigemoto Y."/>
            <person name="Yamaguchi K."/>
            <person name="Habara T."/>
            <person name="Fujii Y."/>
            <person name="Antonio B.A."/>
            <person name="Nagamura Y."/>
            <person name="Imanishi T."/>
            <person name="Ikeo K."/>
            <person name="Itoh T."/>
            <person name="Gojobori T."/>
            <person name="Sasaki T."/>
        </authorList>
    </citation>
    <scope>NUCLEOTIDE SEQUENCE</scope>
</reference>
<dbReference type="EMBL" id="AP008208">
    <property type="protein sequence ID" value="BAF09890.1"/>
    <property type="molecule type" value="Genomic_DNA"/>
</dbReference>
<dbReference type="KEGG" id="dosa:Os02g0724100"/>
<reference evidence="3" key="5">
    <citation type="journal article" date="2008" name="Nucleic Acids Res.">
        <title>The Rice Annotation Project Database (RAP-DB): 2008 update.</title>
        <authorList>
            <consortium name="The Rice Annotation Project (RAP)"/>
            <person name="Tanaka T."/>
            <person name="Antonio B.A."/>
            <person name="Kikuchi S."/>
            <person name="Matsumoto T."/>
            <person name="Nagamura Y."/>
            <person name="Numa H."/>
            <person name="Sakai H."/>
            <person name="Wu J."/>
            <person name="Itoh T."/>
            <person name="Sasaki T."/>
            <person name="Aono R."/>
            <person name="Fujii Y."/>
            <person name="Habara T."/>
            <person name="Harada E."/>
            <person name="Kanno M."/>
            <person name="Kawahara Y."/>
            <person name="Kawashima H."/>
            <person name="Kubooka H."/>
            <person name="Matsuya A."/>
            <person name="Nakaoka H."/>
            <person name="Saichi N."/>
            <person name="Sanbonmatsu R."/>
            <person name="Sato Y."/>
            <person name="Shinso Y."/>
            <person name="Suzuki M."/>
            <person name="Takeda J."/>
            <person name="Tanino M."/>
            <person name="Todokoro F."/>
            <person name="Yamaguchi K."/>
            <person name="Yamamoto N."/>
            <person name="Yamasaki C."/>
            <person name="Imanishi T."/>
            <person name="Okido T."/>
            <person name="Tada M."/>
            <person name="Ikeo K."/>
            <person name="Tateno Y."/>
            <person name="Gojobori T."/>
            <person name="Lin Y.C."/>
            <person name="Wei F.J."/>
            <person name="Hsing Y.I."/>
            <person name="Zhao Q."/>
            <person name="Han B."/>
            <person name="Kramer M.R."/>
            <person name="McCombie R.W."/>
            <person name="Lonsdale D."/>
            <person name="O'Donovan C.C."/>
            <person name="Whitfield E.J."/>
            <person name="Apweiler R."/>
            <person name="Koyanagi K.O."/>
            <person name="Khurana J.P."/>
            <person name="Raghuvanshi S."/>
            <person name="Singh N.K."/>
            <person name="Tyagi A.K."/>
            <person name="Haberer G."/>
            <person name="Fujisawa M."/>
            <person name="Hosokawa S."/>
            <person name="Ito Y."/>
            <person name="Ikawa H."/>
            <person name="Shibata M."/>
            <person name="Yamamoto M."/>
            <person name="Bruskiewich R.M."/>
            <person name="Hoen D.R."/>
            <person name="Bureau TE."/>
            <person name="Namiki N."/>
            <person name="Ohyanagi H."/>
            <person name="Sakai Y."/>
            <person name="Nobushima S."/>
            <person name="Sakata K."/>
            <person name="Barrero R.A."/>
            <person name="Sato Y."/>
            <person name="Souvorov A."/>
            <person name="Smith-White B."/>
            <person name="Tatusova T."/>
            <person name="An S."/>
            <person name="An G."/>
            <person name="OOta S."/>
            <person name="Fuks G."/>
            <person name="Messing J."/>
            <person name="Christie K.R."/>
            <person name="Lieberherr D."/>
            <person name="Kim H."/>
            <person name="Zuccolo A."/>
            <person name="Wing R.A."/>
            <person name="Nobuta K."/>
            <person name="Green P.J."/>
            <person name="Lu C."/>
            <person name="Meyers BC."/>
            <person name="Chaparro C."/>
            <person name="Piegu B."/>
            <person name="Panaud O."/>
            <person name="Echeverria M."/>
        </authorList>
    </citation>
    <scope>NUCLEOTIDE SEQUENCE</scope>
</reference>
<reference evidence="3 4" key="2">
    <citation type="journal article" date="2005" name="Nature">
        <title>The map-based sequence of the rice genome.</title>
        <authorList>
            <consortium name="International rice genome sequencing project (IRGSP)"/>
            <person name="Matsumoto T."/>
            <person name="Wu J."/>
            <person name="Kanamori H."/>
            <person name="Katayose Y."/>
            <person name="Fujisawa M."/>
            <person name="Namiki N."/>
            <person name="Mizuno H."/>
            <person name="Yamamoto K."/>
            <person name="Antonio B.A."/>
            <person name="Baba T."/>
            <person name="Sakata K."/>
            <person name="Nagamura Y."/>
            <person name="Aoki H."/>
            <person name="Arikawa K."/>
            <person name="Arita K."/>
            <person name="Bito T."/>
            <person name="Chiden Y."/>
            <person name="Fujitsuka N."/>
            <person name="Fukunaka R."/>
            <person name="Hamada M."/>
            <person name="Harada C."/>
            <person name="Hayashi A."/>
            <person name="Hijishita S."/>
            <person name="Honda M."/>
            <person name="Hosokawa S."/>
            <person name="Ichikawa Y."/>
            <person name="Idonuma A."/>
            <person name="Iijima M."/>
            <person name="Ikeda M."/>
            <person name="Ikeno M."/>
            <person name="Ito K."/>
            <person name="Ito S."/>
            <person name="Ito T."/>
            <person name="Ito Y."/>
            <person name="Ito Y."/>
            <person name="Iwabuchi A."/>
            <person name="Kamiya K."/>
            <person name="Karasawa W."/>
            <person name="Kurita K."/>
            <person name="Katagiri S."/>
            <person name="Kikuta A."/>
            <person name="Kobayashi H."/>
            <person name="Kobayashi N."/>
            <person name="Machita K."/>
            <person name="Maehara T."/>
            <person name="Masukawa M."/>
            <person name="Mizubayashi T."/>
            <person name="Mukai Y."/>
            <person name="Nagasaki H."/>
            <person name="Nagata Y."/>
            <person name="Naito S."/>
            <person name="Nakashima M."/>
            <person name="Nakama Y."/>
            <person name="Nakamichi Y."/>
            <person name="Nakamura M."/>
            <person name="Meguro A."/>
            <person name="Negishi M."/>
            <person name="Ohta I."/>
            <person name="Ohta T."/>
            <person name="Okamoto M."/>
            <person name="Ono N."/>
            <person name="Saji S."/>
            <person name="Sakaguchi M."/>
            <person name="Sakai K."/>
            <person name="Shibata M."/>
            <person name="Shimokawa T."/>
            <person name="Song J."/>
            <person name="Takazaki Y."/>
            <person name="Terasawa K."/>
            <person name="Tsugane M."/>
            <person name="Tsuji K."/>
            <person name="Ueda S."/>
            <person name="Waki K."/>
            <person name="Yamagata H."/>
            <person name="Yamamoto M."/>
            <person name="Yamamoto S."/>
            <person name="Yamane H."/>
            <person name="Yoshiki S."/>
            <person name="Yoshihara R."/>
            <person name="Yukawa K."/>
            <person name="Zhong H."/>
            <person name="Yano M."/>
            <person name="Yuan Q."/>
            <person name="Ouyang S."/>
            <person name="Liu J."/>
            <person name="Jones K.M."/>
            <person name="Gansberger K."/>
            <person name="Moffat K."/>
            <person name="Hill J."/>
            <person name="Bera J."/>
            <person name="Fadrosh D."/>
            <person name="Jin S."/>
            <person name="Johri S."/>
            <person name="Kim M."/>
            <person name="Overton L."/>
            <person name="Reardon M."/>
            <person name="Tsitrin T."/>
            <person name="Vuong H."/>
            <person name="Weaver B."/>
            <person name="Ciecko A."/>
            <person name="Tallon L."/>
            <person name="Jackson J."/>
            <person name="Pai G."/>
            <person name="Aken S.V."/>
            <person name="Utterback T."/>
            <person name="Reidmuller S."/>
            <person name="Feldblyum T."/>
            <person name="Hsiao J."/>
            <person name="Zismann V."/>
            <person name="Iobst S."/>
            <person name="de Vazeille A.R."/>
            <person name="Buell C.R."/>
            <person name="Ying K."/>
            <person name="Li Y."/>
            <person name="Lu T."/>
            <person name="Huang Y."/>
            <person name="Zhao Q."/>
            <person name="Feng Q."/>
            <person name="Zhang L."/>
            <person name="Zhu J."/>
            <person name="Weng Q."/>
            <person name="Mu J."/>
            <person name="Lu Y."/>
            <person name="Fan D."/>
            <person name="Liu Y."/>
            <person name="Guan J."/>
            <person name="Zhang Y."/>
            <person name="Yu S."/>
            <person name="Liu X."/>
            <person name="Zhang Y."/>
            <person name="Hong G."/>
            <person name="Han B."/>
            <person name="Choisne N."/>
            <person name="Demange N."/>
            <person name="Orjeda G."/>
            <person name="Samain S."/>
            <person name="Cattolico L."/>
            <person name="Pelletier E."/>
            <person name="Couloux A."/>
            <person name="Segurens B."/>
            <person name="Wincker P."/>
            <person name="D'Hont A."/>
            <person name="Scarpelli C."/>
            <person name="Weissenbach J."/>
            <person name="Salanoubat M."/>
            <person name="Quetier F."/>
            <person name="Yu Y."/>
            <person name="Kim H.R."/>
            <person name="Rambo T."/>
            <person name="Currie J."/>
            <person name="Collura K."/>
            <person name="Luo M."/>
            <person name="Yang T."/>
            <person name="Ammiraju J.S.S."/>
            <person name="Engler F."/>
            <person name="Soderlund C."/>
            <person name="Wing R.A."/>
            <person name="Palmer L.E."/>
            <person name="de la Bastide M."/>
            <person name="Spiegel L."/>
            <person name="Nascimento L."/>
            <person name="Zutavern T."/>
            <person name="O'Shaughnessy A."/>
            <person name="Dike S."/>
            <person name="Dedhia N."/>
            <person name="Preston R."/>
            <person name="Balija V."/>
            <person name="McCombie W.R."/>
            <person name="Chow T."/>
            <person name="Chen H."/>
            <person name="Chung M."/>
            <person name="Chen C."/>
            <person name="Shaw J."/>
            <person name="Wu H."/>
            <person name="Hsiao K."/>
            <person name="Chao Y."/>
            <person name="Chu M."/>
            <person name="Cheng C."/>
            <person name="Hour A."/>
            <person name="Lee P."/>
            <person name="Lin S."/>
            <person name="Lin Y."/>
            <person name="Liou J."/>
            <person name="Liu S."/>
            <person name="Hsing Y."/>
            <person name="Raghuvanshi S."/>
            <person name="Mohanty A."/>
            <person name="Bharti A.K."/>
            <person name="Gaur A."/>
            <person name="Gupta V."/>
            <person name="Kumar D."/>
            <person name="Ravi V."/>
            <person name="Vij S."/>
            <person name="Kapur A."/>
            <person name="Khurana P."/>
            <person name="Khurana P."/>
            <person name="Khurana J.P."/>
            <person name="Tyagi A.K."/>
            <person name="Gaikwad K."/>
            <person name="Singh A."/>
            <person name="Dalal V."/>
            <person name="Srivastava S."/>
            <person name="Dixit A."/>
            <person name="Pal A.K."/>
            <person name="Ghazi I.A."/>
            <person name="Yadav M."/>
            <person name="Pandit A."/>
            <person name="Bhargava A."/>
            <person name="Sureshbabu K."/>
            <person name="Batra K."/>
            <person name="Sharma T.R."/>
            <person name="Mohapatra T."/>
            <person name="Singh N.K."/>
            <person name="Messing J."/>
            <person name="Nelson A.B."/>
            <person name="Fuks G."/>
            <person name="Kavchok S."/>
            <person name="Keizer G."/>
            <person name="Linton E."/>
            <person name="Llaca V."/>
            <person name="Song R."/>
            <person name="Tanyolac B."/>
            <person name="Young S."/>
            <person name="Ho-Il K."/>
            <person name="Hahn J.H."/>
            <person name="Sangsakoo G."/>
            <person name="Vanavichit A."/>
            <person name="de Mattos Luiz.A.T."/>
            <person name="Zimmer P.D."/>
            <person name="Malone G."/>
            <person name="Dellagostin O."/>
            <person name="de Oliveira A.C."/>
            <person name="Bevan M."/>
            <person name="Bancroft I."/>
            <person name="Minx P."/>
            <person name="Cordum H."/>
            <person name="Wilson R."/>
            <person name="Cheng Z."/>
            <person name="Jin W."/>
            <person name="Jiang J."/>
            <person name="Leong S.A."/>
            <person name="Iwama H."/>
            <person name="Gojobori T."/>
            <person name="Itoh T."/>
            <person name="Niimura Y."/>
            <person name="Fujii Y."/>
            <person name="Habara T."/>
            <person name="Sakai H."/>
            <person name="Sato Y."/>
            <person name="Wilson G."/>
            <person name="Kumar K."/>
            <person name="McCouch S."/>
            <person name="Juretic N."/>
            <person name="Hoen D."/>
            <person name="Wright S."/>
            <person name="Bruskiewich R."/>
            <person name="Bureau T."/>
            <person name="Miyao A."/>
            <person name="Hirochika H."/>
            <person name="Nishikawa T."/>
            <person name="Kadowaki K."/>
            <person name="Sugiura M."/>
            <person name="Burr B."/>
            <person name="Sasaki T."/>
        </authorList>
    </citation>
    <scope>NUCLEOTIDE SEQUENCE [LARGE SCALE GENOMIC DNA]</scope>
    <source>
        <strain evidence="4">cv. Nipponbare</strain>
    </source>
</reference>
<evidence type="ECO:0000313" key="2">
    <source>
        <dbReference type="EMBL" id="BAD13037.1"/>
    </source>
</evidence>
<dbReference type="EMBL" id="AP005113">
    <property type="protein sequence ID" value="BAD13037.1"/>
    <property type="molecule type" value="Genomic_DNA"/>
</dbReference>
<dbReference type="KEGG" id="osa:4330575"/>
<reference evidence="3" key="4">
    <citation type="journal article" date="2007" name="Genome Res.">
        <title>Curated Genome Annotation of Oryza sativa ssp. japonica and Comparative Genome Analysis with Arabidopsis thaliana.</title>
        <authorList>
            <consortium name="The Rice Annotation Project (RAP)"/>
            <person name="Itoh T."/>
            <person name="Tanaka T."/>
            <person name="Barrero R.A."/>
            <person name="Yamasaki C."/>
            <person name="Fujii Y."/>
            <person name="Hilton P.B."/>
            <person name="Antonio B.A."/>
            <person name="Aono H."/>
            <person name="Apweiler R."/>
            <person name="Bruskiewich R."/>
            <person name="Bureau T."/>
            <person name="Burr F."/>
            <person name="Costa de Oliveira A."/>
            <person name="Fuks G."/>
            <person name="Habara T."/>
            <person name="Haberer G."/>
            <person name="Han B."/>
            <person name="Harada E."/>
            <person name="Hiraki A.T."/>
            <person name="Hirochika H."/>
            <person name="Hoen D."/>
            <person name="Hokari H."/>
            <person name="Hosokawa S."/>
            <person name="Hsing Y."/>
            <person name="Ikawa H."/>
            <person name="Ikeo K."/>
            <person name="Imanishi T."/>
            <person name="Ito Y."/>
            <person name="Jaiswal P."/>
            <person name="Kanno M."/>
            <person name="Kawahara Y."/>
            <person name="Kawamura T."/>
            <person name="Kawashima H."/>
            <person name="Khurana J.P."/>
            <person name="Kikuchi S."/>
            <person name="Komatsu S."/>
            <person name="Koyanagi K.O."/>
            <person name="Kubooka H."/>
            <person name="Lieberherr D."/>
            <person name="Lin Y.C."/>
            <person name="Lonsdale D."/>
            <person name="Matsumoto T."/>
            <person name="Matsuya A."/>
            <person name="McCombie W.R."/>
            <person name="Messing J."/>
            <person name="Miyao A."/>
            <person name="Mulder N."/>
            <person name="Nagamura Y."/>
            <person name="Nam J."/>
            <person name="Namiki N."/>
            <person name="Numa H."/>
            <person name="Nurimoto S."/>
            <person name="O'donovan C."/>
            <person name="Ohyanagi H."/>
            <person name="Okido T."/>
            <person name="Oota S."/>
            <person name="Osato N."/>
            <person name="Palmer L.E."/>
            <person name="Quetier F."/>
            <person name="Raghuvanshi S."/>
            <person name="Saichi N."/>
            <person name="Sakai H."/>
            <person name="Sakai Y."/>
            <person name="Sakata K."/>
            <person name="Sakurai T."/>
            <person name="Sato F."/>
            <person name="Sato Y."/>
            <person name="Schoof H."/>
            <person name="Seki M."/>
            <person name="Shibata M."/>
            <person name="Shimizu Y."/>
            <person name="Shinozaki K."/>
            <person name="Shinso Y."/>
            <person name="Singh N.K."/>
            <person name="Smith-White B."/>
            <person name="Takeda J."/>
            <person name="Tanino M."/>
            <person name="Tatusova T."/>
            <person name="Thongjuea S."/>
            <person name="Todokoro F."/>
            <person name="Tsugane M."/>
            <person name="Tyagi A.K."/>
            <person name="Vanavichit A."/>
            <person name="Wang A."/>
            <person name="Wing R.A."/>
            <person name="Yamaguchi K."/>
            <person name="Yamamoto M."/>
            <person name="Yamamoto N."/>
            <person name="Yu Y."/>
            <person name="Zhang H."/>
            <person name="Zhao Q."/>
            <person name="Higo K."/>
            <person name="Burr B."/>
            <person name="Gojobori T."/>
            <person name="Sasaki T."/>
        </authorList>
    </citation>
    <scope>NUCLEOTIDE SEQUENCE</scope>
</reference>
<evidence type="ECO:0000313" key="4">
    <source>
        <dbReference type="Proteomes" id="UP000000763"/>
    </source>
</evidence>
<name>A0A0P0VP95_ORYSJ</name>
<dbReference type="AlphaFoldDB" id="A0A0P0VP95"/>
<dbReference type="Gramene" id="Os02t0724100-01">
    <property type="protein sequence ID" value="Os02t0724100-01"/>
    <property type="gene ID" value="Os02g0724100"/>
</dbReference>
<sequence>MESGSMDITAIDDPKEFDMLLGRWHPIEGSSGYDGSPFCEKRIQIVTGKTTTPPPPPATPLCAAARGRFAACPAVRHRTPKENARLRYVDSGRQRRAAEGCTPLGRSRDVRRHRRVYRITVFAAVDHDSFAARGAEGTMLLHRHVQRSVVDGRASRISVGCRIKHHRLSGLVPAAETGATCPPPAADSAAMEGGVAESESPPPPQHPLADALASSLDSCTLASDTADPGDGDLALDLPFMSV</sequence>
<protein>
    <submittedName>
        <fullName evidence="3">Os02g0724100 protein</fullName>
    </submittedName>
</protein>
<dbReference type="OMA" id="ATCPAVR"/>
<reference evidence="2" key="1">
    <citation type="submission" date="2002-04" db="EMBL/GenBank/DDBJ databases">
        <title>Oryza sativa nipponbare(GA3) genomic DNA, chromosome 2, PAC clone:P0685G12.</title>
        <authorList>
            <person name="Sasaki T."/>
            <person name="Matsumoto T."/>
            <person name="Katayose Y."/>
        </authorList>
    </citation>
    <scope>NUCLEOTIDE SEQUENCE</scope>
</reference>
<dbReference type="Proteomes" id="UP000000763">
    <property type="component" value="Chromosome 2"/>
</dbReference>
<accession>A0A0P0VP95</accession>
<dbReference type="OrthoDB" id="2143914at2759"/>
<evidence type="ECO:0000256" key="1">
    <source>
        <dbReference type="SAM" id="MobiDB-lite"/>
    </source>
</evidence>
<organism evidence="2 4">
    <name type="scientific">Oryza sativa subsp. japonica</name>
    <name type="common">Rice</name>
    <dbReference type="NCBI Taxonomy" id="39947"/>
    <lineage>
        <taxon>Eukaryota</taxon>
        <taxon>Viridiplantae</taxon>
        <taxon>Streptophyta</taxon>
        <taxon>Embryophyta</taxon>
        <taxon>Tracheophyta</taxon>
        <taxon>Spermatophyta</taxon>
        <taxon>Magnoliopsida</taxon>
        <taxon>Liliopsida</taxon>
        <taxon>Poales</taxon>
        <taxon>Poaceae</taxon>
        <taxon>BOP clade</taxon>
        <taxon>Oryzoideae</taxon>
        <taxon>Oryzeae</taxon>
        <taxon>Oryzinae</taxon>
        <taxon>Oryza</taxon>
        <taxon>Oryza sativa</taxon>
    </lineage>
</organism>
<evidence type="ECO:0000313" key="3">
    <source>
        <dbReference type="EMBL" id="BAF09890.1"/>
    </source>
</evidence>
<reference evidence="3" key="8">
    <citation type="submission" date="2012-08" db="EMBL/GenBank/DDBJ databases">
        <title>The Second Rice Annotation Project Meeting (RAP2).</title>
        <authorList>
            <consortium name="The Rice Annotation Project (RAP)"/>
        </authorList>
    </citation>
    <scope>NUCLEOTIDE SEQUENCE</scope>
</reference>
<reference evidence="4" key="6">
    <citation type="journal article" date="2008" name="Nucleic Acids Res.">
        <title>The rice annotation project database (RAP-DB): 2008 update.</title>
        <authorList>
            <consortium name="The rice annotation project (RAP)"/>
        </authorList>
    </citation>
    <scope>GENOME REANNOTATION</scope>
    <source>
        <strain evidence="4">cv. Nipponbare</strain>
    </source>
</reference>
<gene>
    <name evidence="3" type="ordered locus">Os02g0724100</name>
    <name evidence="2" type="ORF">P0685G12.26</name>
</gene>
<proteinExistence type="predicted"/>
<feature type="region of interest" description="Disordered" evidence="1">
    <location>
        <begin position="175"/>
        <end position="213"/>
    </location>
</feature>
<reference evidence="3" key="7">
    <citation type="submission" date="2012-08" db="EMBL/GenBank/DDBJ databases">
        <title>Oryza sativa nipponbare(GA3) genomic DNA, chromosome 2.</title>
        <authorList>
            <consortium name="IRGSP(International Rice Genome Sequencing Project)"/>
        </authorList>
    </citation>
    <scope>NUCLEOTIDE SEQUENCE</scope>
</reference>